<feature type="compositionally biased region" description="Basic and acidic residues" evidence="2">
    <location>
        <begin position="17"/>
        <end position="31"/>
    </location>
</feature>
<comment type="similarity">
    <text evidence="1">Belongs to the QWRF family.</text>
</comment>
<organism evidence="3 4">
    <name type="scientific">Sphagnum troendelagicum</name>
    <dbReference type="NCBI Taxonomy" id="128251"/>
    <lineage>
        <taxon>Eukaryota</taxon>
        <taxon>Viridiplantae</taxon>
        <taxon>Streptophyta</taxon>
        <taxon>Embryophyta</taxon>
        <taxon>Bryophyta</taxon>
        <taxon>Sphagnophytina</taxon>
        <taxon>Sphagnopsida</taxon>
        <taxon>Sphagnales</taxon>
        <taxon>Sphagnaceae</taxon>
        <taxon>Sphagnum</taxon>
    </lineage>
</organism>
<name>A0ABP0UFL0_9BRYO</name>
<gene>
    <name evidence="3" type="ORF">CSSPTR1EN2_LOCUS15156</name>
</gene>
<proteinExistence type="inferred from homology"/>
<feature type="compositionally biased region" description="Polar residues" evidence="2">
    <location>
        <begin position="407"/>
        <end position="417"/>
    </location>
</feature>
<feature type="region of interest" description="Disordered" evidence="2">
    <location>
        <begin position="1"/>
        <end position="289"/>
    </location>
</feature>
<feature type="compositionally biased region" description="Low complexity" evidence="2">
    <location>
        <begin position="127"/>
        <end position="145"/>
    </location>
</feature>
<feature type="compositionally biased region" description="Low complexity" evidence="2">
    <location>
        <begin position="349"/>
        <end position="361"/>
    </location>
</feature>
<evidence type="ECO:0000313" key="3">
    <source>
        <dbReference type="EMBL" id="CAK9220087.1"/>
    </source>
</evidence>
<dbReference type="PANTHER" id="PTHR31807">
    <property type="entry name" value="AUGMIN FAMILY MEMBER"/>
    <property type="match status" value="1"/>
</dbReference>
<accession>A0ABP0UFL0</accession>
<feature type="compositionally biased region" description="Basic and acidic residues" evidence="2">
    <location>
        <begin position="242"/>
        <end position="257"/>
    </location>
</feature>
<evidence type="ECO:0000256" key="2">
    <source>
        <dbReference type="SAM" id="MobiDB-lite"/>
    </source>
</evidence>
<dbReference type="Proteomes" id="UP001497512">
    <property type="component" value="Chromosome 3"/>
</dbReference>
<dbReference type="InterPro" id="IPR007573">
    <property type="entry name" value="QWRF"/>
</dbReference>
<protein>
    <submittedName>
        <fullName evidence="3">Uncharacterized protein</fullName>
    </submittedName>
</protein>
<feature type="compositionally biased region" description="Polar residues" evidence="2">
    <location>
        <begin position="362"/>
        <end position="375"/>
    </location>
</feature>
<evidence type="ECO:0000313" key="4">
    <source>
        <dbReference type="Proteomes" id="UP001497512"/>
    </source>
</evidence>
<feature type="compositionally biased region" description="Polar residues" evidence="2">
    <location>
        <begin position="91"/>
        <end position="119"/>
    </location>
</feature>
<evidence type="ECO:0000256" key="1">
    <source>
        <dbReference type="ARBA" id="ARBA00010016"/>
    </source>
</evidence>
<dbReference type="Pfam" id="PF04484">
    <property type="entry name" value="QWRF"/>
    <property type="match status" value="1"/>
</dbReference>
<sequence length="829" mass="89213">MVAAVAPSSHTAAPVQERQRLEKKTQGENGHHFGALPSTEKCNTAVRKLRNREITSRYKAATVVPAPPVVPPALGRRNPSPIRQPSPSKQPSPVRNRSSISSTVTTSEALLRHPSSTSGRCVKAPDVSKQPSPSRQPSPVRNRSSCSNTTITTEPPLRHPSPTLGRSINAPDVSKRAFSAERRRRWPAVTPDGKVASASSADGVLASVKPRVGTGRGPELWPSMSASRQVESKGIPTNGVRFEGRDKESSKPPDHTLKPTANGTHLSTDRSVDPTVQSPQRKGSPIHRHSVDQAENAHPATNLHFKPDQQRWPGISNGKVFGGAMTRSMDLSIDRERPFSRSAAMLVQGRPGTPSSRTTRPITSQSHNRSVNEAQVLSIGQVIPRRNPTPTRGRVGPDSGTHEATAHNGNGAHQSHSTTADTANCLQQLSQDSVTTVDPCITPCVIPCDNTSDTESVSSGGSGPWCRGPGQGTTVPARVWQDMSNRFRLFSEADQMHVSKSDIAVAGVLEVKAVQDSRVVPMGSQQSPITIASINGSMTSPWPLSPGRVMNNPGCILQLPSSPQHTKGFSSPLRGLPSPQRSRPVSGTIAMSGTACNLGGMMVNFGFDGRNRGKKALTQQEEAQLLRIFHNRWLQWRFVNARAEAVMSAQKSAAERSLYNVWVKTSELRTSVAMQHIKLQQARQTHKLHSILSTHAAHLQNWETLEEEHSSALTGVMVALEAAILRVPVTGGAKADVHAVEEALGSAVDVLNAVEVSVSSLSPKAEKMDVLLSQLADTAAQERALLEECGDLLSLAASLEVEECSLHTHLIQLESEKALTSHFYAVLSF</sequence>
<dbReference type="PANTHER" id="PTHR31807:SF37">
    <property type="entry name" value="HAUS AUGMIN-LIKE COMPLEX SUBUNIT 8"/>
    <property type="match status" value="1"/>
</dbReference>
<feature type="region of interest" description="Disordered" evidence="2">
    <location>
        <begin position="346"/>
        <end position="417"/>
    </location>
</feature>
<keyword evidence="4" id="KW-1185">Reference proteome</keyword>
<dbReference type="EMBL" id="OZ019895">
    <property type="protein sequence ID" value="CAK9220087.1"/>
    <property type="molecule type" value="Genomic_DNA"/>
</dbReference>
<reference evidence="3" key="1">
    <citation type="submission" date="2024-02" db="EMBL/GenBank/DDBJ databases">
        <authorList>
            <consortium name="ELIXIR-Norway"/>
            <consortium name="Elixir Norway"/>
        </authorList>
    </citation>
    <scope>NUCLEOTIDE SEQUENCE</scope>
</reference>